<dbReference type="PANTHER" id="PTHR19877">
    <property type="entry name" value="EUKARYOTIC TRANSLATION INITIATION FACTOR 3 SUBUNIT I"/>
    <property type="match status" value="1"/>
</dbReference>
<sequence>MAQAHGTLIKPHEADPGDSLQPAPRRVNVNVHVRPQLPLDLGVQGWETELGDWQGTFTGDKGHKGAVWTARLSHDGAHAVTASADFSAKVWDTSAGACLATLPHAHIVRSADISTSGPTPPTTSTPNPPSSPRLSPASLRILTGGHEKRLRLWDLSRAPMDGNDVGTTAADGVYEFRRGVSREKTAHDGTIKKVLFDEARQACVSMGEDRMIRWWDLNTLEQTHELSLRDQPITSMEKSHDGEFLSLTAGKEVTFLSLETRQPFLSHTLPYAPSSASLDPISRSTFVTGCTTDEWVRQHDAATGAELQVGKGHHGPVHQAAFSPDGELFASASEDGTIRLWQPKPKTYGLWRYNEECAEV</sequence>
<evidence type="ECO:0000256" key="5">
    <source>
        <dbReference type="PROSITE-ProRule" id="PRU00221"/>
    </source>
</evidence>
<dbReference type="PROSITE" id="PS50082">
    <property type="entry name" value="WD_REPEATS_2"/>
    <property type="match status" value="3"/>
</dbReference>
<evidence type="ECO:0000256" key="4">
    <source>
        <dbReference type="ARBA" id="ARBA00040390"/>
    </source>
</evidence>
<feature type="repeat" description="WD" evidence="5">
    <location>
        <begin position="184"/>
        <end position="225"/>
    </location>
</feature>
<keyword evidence="2" id="KW-0677">Repeat</keyword>
<dbReference type="InterPro" id="IPR020472">
    <property type="entry name" value="WD40_PAC1"/>
</dbReference>
<dbReference type="Pfam" id="PF00400">
    <property type="entry name" value="WD40"/>
    <property type="match status" value="2"/>
</dbReference>
<evidence type="ECO:0000256" key="3">
    <source>
        <dbReference type="ARBA" id="ARBA00038394"/>
    </source>
</evidence>
<protein>
    <recommendedName>
        <fullName evidence="4">Serine-threonine kinase receptor-associated protein</fullName>
    </recommendedName>
</protein>
<comment type="similarity">
    <text evidence="3">Belongs to the WD repeat STRAP family.</text>
</comment>
<feature type="region of interest" description="Disordered" evidence="6">
    <location>
        <begin position="1"/>
        <end position="23"/>
    </location>
</feature>
<dbReference type="InterPro" id="IPR015943">
    <property type="entry name" value="WD40/YVTN_repeat-like_dom_sf"/>
</dbReference>
<evidence type="ECO:0000256" key="6">
    <source>
        <dbReference type="SAM" id="MobiDB-lite"/>
    </source>
</evidence>
<reference evidence="7 8" key="1">
    <citation type="journal article" date="2018" name="Front. Microbiol.">
        <title>Prospects for Fungal Bioremediation of Acidic Radioactive Waste Sites: Characterization and Genome Sequence of Rhodotorula taiwanensis MD1149.</title>
        <authorList>
            <person name="Tkavc R."/>
            <person name="Matrosova V.Y."/>
            <person name="Grichenko O.E."/>
            <person name="Gostincar C."/>
            <person name="Volpe R.P."/>
            <person name="Klimenkova P."/>
            <person name="Gaidamakova E.K."/>
            <person name="Zhou C.E."/>
            <person name="Stewart B.J."/>
            <person name="Lyman M.G."/>
            <person name="Malfatti S.A."/>
            <person name="Rubinfeld B."/>
            <person name="Courtot M."/>
            <person name="Singh J."/>
            <person name="Dalgard C.L."/>
            <person name="Hamilton T."/>
            <person name="Frey K.G."/>
            <person name="Gunde-Cimerman N."/>
            <person name="Dugan L."/>
            <person name="Daly M.J."/>
        </authorList>
    </citation>
    <scope>NUCLEOTIDE SEQUENCE [LARGE SCALE GENOMIC DNA]</scope>
    <source>
        <strain evidence="7 8">MD1149</strain>
    </source>
</reference>
<evidence type="ECO:0000313" key="7">
    <source>
        <dbReference type="EMBL" id="POY74421.1"/>
    </source>
</evidence>
<evidence type="ECO:0000313" key="8">
    <source>
        <dbReference type="Proteomes" id="UP000237144"/>
    </source>
</evidence>
<dbReference type="SUPFAM" id="SSF50998">
    <property type="entry name" value="Quinoprotein alcohol dehydrogenase-like"/>
    <property type="match status" value="1"/>
</dbReference>
<evidence type="ECO:0000256" key="2">
    <source>
        <dbReference type="ARBA" id="ARBA00022737"/>
    </source>
</evidence>
<organism evidence="7 8">
    <name type="scientific">Rhodotorula taiwanensis</name>
    <dbReference type="NCBI Taxonomy" id="741276"/>
    <lineage>
        <taxon>Eukaryota</taxon>
        <taxon>Fungi</taxon>
        <taxon>Dikarya</taxon>
        <taxon>Basidiomycota</taxon>
        <taxon>Pucciniomycotina</taxon>
        <taxon>Microbotryomycetes</taxon>
        <taxon>Sporidiobolales</taxon>
        <taxon>Sporidiobolaceae</taxon>
        <taxon>Rhodotorula</taxon>
    </lineage>
</organism>
<dbReference type="PANTHER" id="PTHR19877:SF13">
    <property type="entry name" value="SERINE-THREONINE KINASE RECEPTOR-ASSOCIATED PROTEIN"/>
    <property type="match status" value="1"/>
</dbReference>
<proteinExistence type="inferred from homology"/>
<accession>A0A2S5BCF8</accession>
<comment type="caution">
    <text evidence="7">The sequence shown here is derived from an EMBL/GenBank/DDBJ whole genome shotgun (WGS) entry which is preliminary data.</text>
</comment>
<dbReference type="Gene3D" id="2.130.10.10">
    <property type="entry name" value="YVTN repeat-like/Quinoprotein amine dehydrogenase"/>
    <property type="match status" value="3"/>
</dbReference>
<name>A0A2S5BCF8_9BASI</name>
<dbReference type="PRINTS" id="PR00320">
    <property type="entry name" value="GPROTEINBRPT"/>
</dbReference>
<evidence type="ECO:0000256" key="1">
    <source>
        <dbReference type="ARBA" id="ARBA00022574"/>
    </source>
</evidence>
<dbReference type="Proteomes" id="UP000237144">
    <property type="component" value="Unassembled WGS sequence"/>
</dbReference>
<dbReference type="PROSITE" id="PS50294">
    <property type="entry name" value="WD_REPEATS_REGION"/>
    <property type="match status" value="2"/>
</dbReference>
<feature type="repeat" description="WD" evidence="5">
    <location>
        <begin position="60"/>
        <end position="101"/>
    </location>
</feature>
<dbReference type="EMBL" id="PJQD01000025">
    <property type="protein sequence ID" value="POY74421.1"/>
    <property type="molecule type" value="Genomic_DNA"/>
</dbReference>
<feature type="region of interest" description="Disordered" evidence="6">
    <location>
        <begin position="111"/>
        <end position="137"/>
    </location>
</feature>
<keyword evidence="8" id="KW-1185">Reference proteome</keyword>
<dbReference type="GO" id="GO:0032797">
    <property type="term" value="C:SMN complex"/>
    <property type="evidence" value="ECO:0007669"/>
    <property type="project" value="TreeGrafter"/>
</dbReference>
<dbReference type="OrthoDB" id="408728at2759"/>
<keyword evidence="1 5" id="KW-0853">WD repeat</keyword>
<dbReference type="GO" id="GO:0003723">
    <property type="term" value="F:RNA binding"/>
    <property type="evidence" value="ECO:0007669"/>
    <property type="project" value="TreeGrafter"/>
</dbReference>
<feature type="compositionally biased region" description="Pro residues" evidence="6">
    <location>
        <begin position="118"/>
        <end position="131"/>
    </location>
</feature>
<feature type="repeat" description="WD" evidence="5">
    <location>
        <begin position="310"/>
        <end position="342"/>
    </location>
</feature>
<dbReference type="AlphaFoldDB" id="A0A2S5BCF8"/>
<gene>
    <name evidence="7" type="ORF">BMF94_2615</name>
</gene>
<dbReference type="SMART" id="SM00320">
    <property type="entry name" value="WD40"/>
    <property type="match status" value="4"/>
</dbReference>
<dbReference type="GO" id="GO:0000387">
    <property type="term" value="P:spliceosomal snRNP assembly"/>
    <property type="evidence" value="ECO:0007669"/>
    <property type="project" value="TreeGrafter"/>
</dbReference>
<dbReference type="InterPro" id="IPR001680">
    <property type="entry name" value="WD40_rpt"/>
</dbReference>
<dbReference type="STRING" id="741276.A0A2S5BCF8"/>
<dbReference type="InterPro" id="IPR011047">
    <property type="entry name" value="Quinoprotein_ADH-like_sf"/>
</dbReference>